<reference evidence="2 3" key="1">
    <citation type="journal article" date="2007" name="Proc. Natl. Acad. Sci. U.S.A.">
        <title>The genome of Syntrophus aciditrophicus: life at the thermodynamic limit of microbial growth.</title>
        <authorList>
            <person name="McInerney M.J."/>
            <person name="Rohlin L."/>
            <person name="Mouttaki H."/>
            <person name="Kim U."/>
            <person name="Krupp R.S."/>
            <person name="Rios-Hernandez L."/>
            <person name="Sieber J."/>
            <person name="Struchtemeyer C.G."/>
            <person name="Bhattacharyya A."/>
            <person name="Campbell J.W."/>
            <person name="Gunsalus R.P."/>
        </authorList>
    </citation>
    <scope>NUCLEOTIDE SEQUENCE [LARGE SCALE GENOMIC DNA]</scope>
    <source>
        <strain evidence="2 3">SB</strain>
    </source>
</reference>
<protein>
    <submittedName>
        <fullName evidence="2">Hypothetical membrane protein</fullName>
    </submittedName>
</protein>
<name>Q2LR96_SYNAS</name>
<dbReference type="AlphaFoldDB" id="Q2LR96"/>
<proteinExistence type="predicted"/>
<sequence>MIKFPYRGGINIGKNVLSQSNLYEMIFIFLFKFIGILTGNALLLEFRLEIGKRLLFP</sequence>
<organism evidence="2 3">
    <name type="scientific">Syntrophus aciditrophicus (strain SB)</name>
    <dbReference type="NCBI Taxonomy" id="56780"/>
    <lineage>
        <taxon>Bacteria</taxon>
        <taxon>Pseudomonadati</taxon>
        <taxon>Thermodesulfobacteriota</taxon>
        <taxon>Syntrophia</taxon>
        <taxon>Syntrophales</taxon>
        <taxon>Syntrophaceae</taxon>
        <taxon>Syntrophus</taxon>
    </lineage>
</organism>
<dbReference type="KEGG" id="sat:SYN_02438"/>
<evidence type="ECO:0000313" key="2">
    <source>
        <dbReference type="EMBL" id="ABC76604.1"/>
    </source>
</evidence>
<dbReference type="InParanoid" id="Q2LR96"/>
<evidence type="ECO:0000313" key="3">
    <source>
        <dbReference type="Proteomes" id="UP000001933"/>
    </source>
</evidence>
<dbReference type="HOGENOM" id="CLU_2994987_0_0_7"/>
<keyword evidence="3" id="KW-1185">Reference proteome</keyword>
<gene>
    <name evidence="2" type="ORF">SYN_02438</name>
</gene>
<dbReference type="EMBL" id="CP000252">
    <property type="protein sequence ID" value="ABC76604.1"/>
    <property type="molecule type" value="Genomic_DNA"/>
</dbReference>
<keyword evidence="1" id="KW-0812">Transmembrane</keyword>
<evidence type="ECO:0000256" key="1">
    <source>
        <dbReference type="SAM" id="Phobius"/>
    </source>
</evidence>
<dbReference type="Proteomes" id="UP000001933">
    <property type="component" value="Chromosome"/>
</dbReference>
<keyword evidence="1" id="KW-0472">Membrane</keyword>
<keyword evidence="1" id="KW-1133">Transmembrane helix</keyword>
<accession>Q2LR96</accession>
<dbReference type="STRING" id="56780.SYN_02438"/>
<feature type="transmembrane region" description="Helical" evidence="1">
    <location>
        <begin position="25"/>
        <end position="44"/>
    </location>
</feature>